<reference evidence="2 3" key="1">
    <citation type="submission" date="2023-09" db="EMBL/GenBank/DDBJ databases">
        <authorList>
            <person name="Rey-Velasco X."/>
        </authorList>
    </citation>
    <scope>NUCLEOTIDE SEQUENCE [LARGE SCALE GENOMIC DNA]</scope>
    <source>
        <strain evidence="2 3">F117</strain>
    </source>
</reference>
<dbReference type="PROSITE" id="PS51257">
    <property type="entry name" value="PROKAR_LIPOPROTEIN"/>
    <property type="match status" value="1"/>
</dbReference>
<gene>
    <name evidence="2" type="ORF">RM539_00865</name>
</gene>
<dbReference type="SUPFAM" id="SSF51126">
    <property type="entry name" value="Pectin lyase-like"/>
    <property type="match status" value="2"/>
</dbReference>
<accession>A0ABU3D0S4</accession>
<name>A0ABU3D0S4_9FLAO</name>
<dbReference type="RefSeq" id="WP_311501576.1">
    <property type="nucleotide sequence ID" value="NZ_JAVRHK010000001.1"/>
</dbReference>
<evidence type="ECO:0000313" key="3">
    <source>
        <dbReference type="Proteomes" id="UP001262582"/>
    </source>
</evidence>
<dbReference type="EMBL" id="JAVRHK010000001">
    <property type="protein sequence ID" value="MDT0675132.1"/>
    <property type="molecule type" value="Genomic_DNA"/>
</dbReference>
<organism evidence="2 3">
    <name type="scientific">Autumnicola musiva</name>
    <dbReference type="NCBI Taxonomy" id="3075589"/>
    <lineage>
        <taxon>Bacteria</taxon>
        <taxon>Pseudomonadati</taxon>
        <taxon>Bacteroidota</taxon>
        <taxon>Flavobacteriia</taxon>
        <taxon>Flavobacteriales</taxon>
        <taxon>Flavobacteriaceae</taxon>
        <taxon>Autumnicola</taxon>
    </lineage>
</organism>
<sequence>MMKLNSNLTMVFSLLLLAVFASCSNDDDQVDPNPEPPVEEENELVGSLEEDLTLDSSVEYQLTGIYSVEEGATLTIPAGTTINTATGTDVFIVVQQGAMIDIQGTADAPVRMRPSEEGVWGGLILLGEAETTAGSDATAEVQDLVYGGTDSEDNSGSIQYLIIENSGAQISPDSQYNGLTLYAVGSGTTIENVALLNGEDDGVEFFGGSVNASNIYIENLQDDAIDWTEGWNGTLTNTYVKHTRNDFSTALEADGTEAQPTITNFTAVSETGGTALQFKASSGAIITGLSLSGYDTSIELADEDQGDFANIQINGADSNPDNSYSTPNQIDLSIFSWVNDALTEPEALAGSVEEDMTLNASTTYYLDGILSIEEGATLTIPAGTTINTATGTDVFIVVQQGAMIDIQGTADAPVRMRPSEEGVWGGLILLGEAETTAGSDATAEVQDLVYGGTDSEDNSGSIQYLIIENSGAQISPDSQYNGLTLYAVGSGTTIENVALLNGEDDGVEFFGGSVNASNIYIENLQDDAIDWTEGWNGTLTNTYVKHTRNDFSTALEADGTEAQPTITNFTAVSETGGTALQFKASSGAIITGLSLSGYDTSIELADEAGDFANIQIEGADSNPDNFYDADATVDSSMFDWVN</sequence>
<evidence type="ECO:0000313" key="2">
    <source>
        <dbReference type="EMBL" id="MDT0675132.1"/>
    </source>
</evidence>
<dbReference type="PANTHER" id="PTHR41339:SF1">
    <property type="entry name" value="SECRETED PROTEIN"/>
    <property type="match status" value="1"/>
</dbReference>
<dbReference type="Proteomes" id="UP001262582">
    <property type="component" value="Unassembled WGS sequence"/>
</dbReference>
<protein>
    <submittedName>
        <fullName evidence="2">Uncharacterized protein</fullName>
    </submittedName>
</protein>
<feature type="chain" id="PRO_5046667812" evidence="1">
    <location>
        <begin position="22"/>
        <end position="642"/>
    </location>
</feature>
<feature type="signal peptide" evidence="1">
    <location>
        <begin position="1"/>
        <end position="21"/>
    </location>
</feature>
<dbReference type="InterPro" id="IPR011050">
    <property type="entry name" value="Pectin_lyase_fold/virulence"/>
</dbReference>
<evidence type="ECO:0000256" key="1">
    <source>
        <dbReference type="SAM" id="SignalP"/>
    </source>
</evidence>
<keyword evidence="3" id="KW-1185">Reference proteome</keyword>
<keyword evidence="1" id="KW-0732">Signal</keyword>
<dbReference type="PANTHER" id="PTHR41339">
    <property type="entry name" value="LIPL48"/>
    <property type="match status" value="1"/>
</dbReference>
<comment type="caution">
    <text evidence="2">The sequence shown here is derived from an EMBL/GenBank/DDBJ whole genome shotgun (WGS) entry which is preliminary data.</text>
</comment>
<proteinExistence type="predicted"/>